<evidence type="ECO:0008006" key="3">
    <source>
        <dbReference type="Google" id="ProtNLM"/>
    </source>
</evidence>
<dbReference type="InterPro" id="IPR019647">
    <property type="entry name" value="PhoP_reg_network_YrbL"/>
</dbReference>
<evidence type="ECO:0000313" key="2">
    <source>
        <dbReference type="Proteomes" id="UP000194139"/>
    </source>
</evidence>
<proteinExistence type="predicted"/>
<protein>
    <recommendedName>
        <fullName evidence="3">PhoP regulatory network protein YrbL</fullName>
    </recommendedName>
</protein>
<reference evidence="1 2" key="1">
    <citation type="submission" date="2017-05" db="EMBL/GenBank/DDBJ databases">
        <title>Complete and WGS of Bordetella genogroups.</title>
        <authorList>
            <person name="Spilker T."/>
            <person name="LiPuma J."/>
        </authorList>
    </citation>
    <scope>NUCLEOTIDE SEQUENCE [LARGE SCALE GENOMIC DNA]</scope>
    <source>
        <strain evidence="1 2">AU17164</strain>
    </source>
</reference>
<dbReference type="Proteomes" id="UP000194139">
    <property type="component" value="Chromosome"/>
</dbReference>
<gene>
    <name evidence="1" type="ORF">CAL13_07635</name>
</gene>
<name>A0A1W6YYD5_9BORD</name>
<dbReference type="Pfam" id="PF10707">
    <property type="entry name" value="YrbL-PhoP_reg"/>
    <property type="match status" value="1"/>
</dbReference>
<keyword evidence="2" id="KW-1185">Reference proteome</keyword>
<evidence type="ECO:0000313" key="1">
    <source>
        <dbReference type="EMBL" id="ARP86088.1"/>
    </source>
</evidence>
<dbReference type="RefSeq" id="WP_086071985.1">
    <property type="nucleotide sequence ID" value="NZ_CP021109.1"/>
</dbReference>
<dbReference type="EMBL" id="CP021109">
    <property type="protein sequence ID" value="ARP86088.1"/>
    <property type="molecule type" value="Genomic_DNA"/>
</dbReference>
<accession>A0A1W6YYD5</accession>
<sequence length="249" mass="27533">MSIVSLPARREFAAPPLASLAPLPVAGETFAPFDMLDLAGLRPIASGAERLVYQHPTHPSLLVKVVDLAELADHLSTRPLRRWRKNLQRDGAYRNHIAELAEYAAAQHAAAGRWKIPMARMLGLAQTNLGLGLLVEKITDGQGGLAPTVEQIVRERGLDETLARELDNFFDALADHHVVLNDVSARNVVMGLNADGETGLYLIDGFGSKQAIPLFAYSKTLNRRRIQRKYRMLRAKLQARSLARPQLHD</sequence>
<organism evidence="1 2">
    <name type="scientific">Bordetella genomosp. 9</name>
    <dbReference type="NCBI Taxonomy" id="1416803"/>
    <lineage>
        <taxon>Bacteria</taxon>
        <taxon>Pseudomonadati</taxon>
        <taxon>Pseudomonadota</taxon>
        <taxon>Betaproteobacteria</taxon>
        <taxon>Burkholderiales</taxon>
        <taxon>Alcaligenaceae</taxon>
        <taxon>Bordetella</taxon>
    </lineage>
</organism>
<dbReference type="AlphaFoldDB" id="A0A1W6YYD5"/>